<keyword evidence="6 8" id="KW-0472">Membrane</keyword>
<dbReference type="OMA" id="KDMDPRW"/>
<evidence type="ECO:0000256" key="7">
    <source>
        <dbReference type="PIRNR" id="PIRNR010045"/>
    </source>
</evidence>
<accession>G7E3I5</accession>
<evidence type="ECO:0000256" key="8">
    <source>
        <dbReference type="SAM" id="Phobius"/>
    </source>
</evidence>
<dbReference type="InParanoid" id="G7E3I5"/>
<name>G7E3I5_MIXOS</name>
<keyword evidence="4 8" id="KW-0812">Transmembrane</keyword>
<gene>
    <name evidence="9" type="primary">Mo04073</name>
    <name evidence="9" type="ORF">E5Q_04073</name>
</gene>
<dbReference type="Pfam" id="PF01956">
    <property type="entry name" value="EMC3_TMCO1"/>
    <property type="match status" value="1"/>
</dbReference>
<dbReference type="eggNOG" id="KOG3188">
    <property type="taxonomic scope" value="Eukaryota"/>
</dbReference>
<dbReference type="OrthoDB" id="6745403at2759"/>
<protein>
    <recommendedName>
        <fullName evidence="3 7">ER membrane protein complex subunit 3</fullName>
    </recommendedName>
</protein>
<comment type="subcellular location">
    <subcellularLocation>
        <location evidence="1">Membrane</location>
        <topology evidence="1">Multi-pass membrane protein</topology>
    </subcellularLocation>
</comment>
<dbReference type="InterPro" id="IPR008568">
    <property type="entry name" value="EMC3"/>
</dbReference>
<proteinExistence type="inferred from homology"/>
<dbReference type="RefSeq" id="XP_014567986.1">
    <property type="nucleotide sequence ID" value="XM_014712500.1"/>
</dbReference>
<dbReference type="InterPro" id="IPR002809">
    <property type="entry name" value="EMC3/TMCO1"/>
</dbReference>
<evidence type="ECO:0000256" key="1">
    <source>
        <dbReference type="ARBA" id="ARBA00004141"/>
    </source>
</evidence>
<keyword evidence="10" id="KW-1185">Reference proteome</keyword>
<evidence type="ECO:0000256" key="2">
    <source>
        <dbReference type="ARBA" id="ARBA00005376"/>
    </source>
</evidence>
<feature type="transmembrane region" description="Helical" evidence="8">
    <location>
        <begin position="17"/>
        <end position="36"/>
    </location>
</feature>
<dbReference type="GO" id="GO:0072546">
    <property type="term" value="C:EMC complex"/>
    <property type="evidence" value="ECO:0007669"/>
    <property type="project" value="TreeGrafter"/>
</dbReference>
<evidence type="ECO:0000256" key="6">
    <source>
        <dbReference type="ARBA" id="ARBA00023136"/>
    </source>
</evidence>
<dbReference type="AlphaFoldDB" id="G7E3I5"/>
<dbReference type="STRING" id="764103.G7E3I5"/>
<dbReference type="PANTHER" id="PTHR13116:SF5">
    <property type="entry name" value="ER MEMBRANE PROTEIN COMPLEX SUBUNIT 3"/>
    <property type="match status" value="1"/>
</dbReference>
<evidence type="ECO:0000256" key="4">
    <source>
        <dbReference type="ARBA" id="ARBA00022692"/>
    </source>
</evidence>
<evidence type="ECO:0000313" key="9">
    <source>
        <dbReference type="EMBL" id="GAA97395.1"/>
    </source>
</evidence>
<dbReference type="GO" id="GO:0034975">
    <property type="term" value="P:protein folding in endoplasmic reticulum"/>
    <property type="evidence" value="ECO:0007669"/>
    <property type="project" value="TreeGrafter"/>
</dbReference>
<dbReference type="FunCoup" id="G7E3I5">
    <property type="interactions" value="196"/>
</dbReference>
<dbReference type="PIRSF" id="PIRSF010045">
    <property type="entry name" value="DUF850_TM_euk"/>
    <property type="match status" value="1"/>
</dbReference>
<comment type="function">
    <text evidence="7">The EMC seems to be required for efficient folding of proteins in the endoplasmic reticulum (ER).</text>
</comment>
<dbReference type="HOGENOM" id="CLU_060791_0_0_1"/>
<reference evidence="9 10" key="2">
    <citation type="journal article" date="2012" name="Open Biol.">
        <title>Characteristics of nucleosomes and linker DNA regions on the genome of the basidiomycete Mixia osmundae revealed by mono- and dinucleosome mapping.</title>
        <authorList>
            <person name="Nishida H."/>
            <person name="Kondo S."/>
            <person name="Matsumoto T."/>
            <person name="Suzuki Y."/>
            <person name="Yoshikawa H."/>
            <person name="Taylor T.D."/>
            <person name="Sugiyama J."/>
        </authorList>
    </citation>
    <scope>NUCLEOTIDE SEQUENCE [LARGE SCALE GENOMIC DNA]</scope>
    <source>
        <strain evidence="10">CBS 9802 / IAM 14324 / JCM 22182 / KY 12970</strain>
    </source>
</reference>
<evidence type="ECO:0000313" key="10">
    <source>
        <dbReference type="Proteomes" id="UP000009131"/>
    </source>
</evidence>
<reference evidence="9 10" key="1">
    <citation type="journal article" date="2011" name="J. Gen. Appl. Microbiol.">
        <title>Draft genome sequencing of the enigmatic basidiomycete Mixia osmundae.</title>
        <authorList>
            <person name="Nishida H."/>
            <person name="Nagatsuka Y."/>
            <person name="Sugiyama J."/>
        </authorList>
    </citation>
    <scope>NUCLEOTIDE SEQUENCE [LARGE SCALE GENOMIC DNA]</scope>
    <source>
        <strain evidence="10">CBS 9802 / IAM 14324 / JCM 22182 / KY 12970</strain>
    </source>
</reference>
<sequence>MSGRTQQLYLDPDIRNWVLIPITIVMLLVGLLRHYVVSLLNSPPKPLPLKALREQRLLTRSNLLRTYANQLSPAAFQARKEALGQALESGDYLKAPPNPDGASAPPNPLSDPAMMEGMMGGLKKQMVMMVPQTVIMAWINFFFNGFVLIRLPFPLTIRFKSMLQRGIDTQDMDVTWVSSLSWYFLNLFGLNSVYQLILGEENAADGTRDMQAMGAMGGGMMGGMPGAPAQDFVKLFAAERENLDLVDHVWIGNDVEQRLLAMYGMQ</sequence>
<evidence type="ECO:0000256" key="3">
    <source>
        <dbReference type="ARBA" id="ARBA00020822"/>
    </source>
</evidence>
<dbReference type="PANTHER" id="PTHR13116">
    <property type="entry name" value="ER MEMBRANE PROTEIN COMPLEX SUBUNIT 3"/>
    <property type="match status" value="1"/>
</dbReference>
<comment type="similarity">
    <text evidence="2 7">Belongs to the EMC3 family.</text>
</comment>
<organism evidence="9 10">
    <name type="scientific">Mixia osmundae (strain CBS 9802 / IAM 14324 / JCM 22182 / KY 12970)</name>
    <dbReference type="NCBI Taxonomy" id="764103"/>
    <lineage>
        <taxon>Eukaryota</taxon>
        <taxon>Fungi</taxon>
        <taxon>Dikarya</taxon>
        <taxon>Basidiomycota</taxon>
        <taxon>Pucciniomycotina</taxon>
        <taxon>Mixiomycetes</taxon>
        <taxon>Mixiales</taxon>
        <taxon>Mixiaceae</taxon>
        <taxon>Mixia</taxon>
    </lineage>
</organism>
<evidence type="ECO:0000256" key="5">
    <source>
        <dbReference type="ARBA" id="ARBA00022989"/>
    </source>
</evidence>
<dbReference type="SMART" id="SM01415">
    <property type="entry name" value="DUF106"/>
    <property type="match status" value="1"/>
</dbReference>
<feature type="transmembrane region" description="Helical" evidence="8">
    <location>
        <begin position="180"/>
        <end position="198"/>
    </location>
</feature>
<dbReference type="Proteomes" id="UP000009131">
    <property type="component" value="Unassembled WGS sequence"/>
</dbReference>
<keyword evidence="5 8" id="KW-1133">Transmembrane helix</keyword>
<feature type="transmembrane region" description="Helical" evidence="8">
    <location>
        <begin position="133"/>
        <end position="153"/>
    </location>
</feature>
<dbReference type="EMBL" id="BABT02000119">
    <property type="protein sequence ID" value="GAA97395.1"/>
    <property type="molecule type" value="Genomic_DNA"/>
</dbReference>
<comment type="caution">
    <text evidence="9">The sequence shown here is derived from an EMBL/GenBank/DDBJ whole genome shotgun (WGS) entry which is preliminary data.</text>
</comment>